<feature type="transmembrane region" description="Helical" evidence="6">
    <location>
        <begin position="266"/>
        <end position="284"/>
    </location>
</feature>
<keyword evidence="5 6" id="KW-0472">Membrane</keyword>
<evidence type="ECO:0000256" key="7">
    <source>
        <dbReference type="SAM" id="MobiDB-lite"/>
    </source>
</evidence>
<feature type="transmembrane region" description="Helical" evidence="6">
    <location>
        <begin position="220"/>
        <end position="245"/>
    </location>
</feature>
<evidence type="ECO:0000313" key="9">
    <source>
        <dbReference type="Proteomes" id="UP000327157"/>
    </source>
</evidence>
<dbReference type="GO" id="GO:0016020">
    <property type="term" value="C:membrane"/>
    <property type="evidence" value="ECO:0007669"/>
    <property type="project" value="UniProtKB-SubCell"/>
</dbReference>
<dbReference type="Pfam" id="PF01554">
    <property type="entry name" value="MatE"/>
    <property type="match status" value="4"/>
</dbReference>
<organism evidence="8 9">
    <name type="scientific">Pyrus ussuriensis x Pyrus communis</name>
    <dbReference type="NCBI Taxonomy" id="2448454"/>
    <lineage>
        <taxon>Eukaryota</taxon>
        <taxon>Viridiplantae</taxon>
        <taxon>Streptophyta</taxon>
        <taxon>Embryophyta</taxon>
        <taxon>Tracheophyta</taxon>
        <taxon>Spermatophyta</taxon>
        <taxon>Magnoliopsida</taxon>
        <taxon>eudicotyledons</taxon>
        <taxon>Gunneridae</taxon>
        <taxon>Pentapetalae</taxon>
        <taxon>rosids</taxon>
        <taxon>fabids</taxon>
        <taxon>Rosales</taxon>
        <taxon>Rosaceae</taxon>
        <taxon>Amygdaloideae</taxon>
        <taxon>Maleae</taxon>
        <taxon>Pyrus</taxon>
    </lineage>
</organism>
<dbReference type="CDD" id="cd13132">
    <property type="entry name" value="MATE_eukaryotic"/>
    <property type="match status" value="2"/>
</dbReference>
<evidence type="ECO:0000256" key="2">
    <source>
        <dbReference type="ARBA" id="ARBA00010199"/>
    </source>
</evidence>
<feature type="transmembrane region" description="Helical" evidence="6">
    <location>
        <begin position="165"/>
        <end position="182"/>
    </location>
</feature>
<protein>
    <recommendedName>
        <fullName evidence="6">Protein DETOXIFICATION</fullName>
    </recommendedName>
    <alternativeName>
        <fullName evidence="6">Multidrug and toxic compound extrusion protein</fullName>
    </alternativeName>
</protein>
<keyword evidence="9" id="KW-1185">Reference proteome</keyword>
<reference evidence="8 9" key="3">
    <citation type="submission" date="2019-11" db="EMBL/GenBank/DDBJ databases">
        <title>A de novo genome assembly of a pear dwarfing rootstock.</title>
        <authorList>
            <person name="Wang F."/>
            <person name="Wang J."/>
            <person name="Li S."/>
            <person name="Zhang Y."/>
            <person name="Fang M."/>
            <person name="Ma L."/>
            <person name="Zhao Y."/>
            <person name="Jiang S."/>
        </authorList>
    </citation>
    <scope>NUCLEOTIDE SEQUENCE [LARGE SCALE GENOMIC DNA]</scope>
    <source>
        <strain evidence="8">S2</strain>
        <tissue evidence="8">Leaf</tissue>
    </source>
</reference>
<feature type="transmembrane region" description="Helical" evidence="6">
    <location>
        <begin position="581"/>
        <end position="600"/>
    </location>
</feature>
<proteinExistence type="inferred from homology"/>
<feature type="transmembrane region" description="Helical" evidence="6">
    <location>
        <begin position="879"/>
        <end position="902"/>
    </location>
</feature>
<feature type="transmembrane region" description="Helical" evidence="6">
    <location>
        <begin position="358"/>
        <end position="378"/>
    </location>
</feature>
<dbReference type="AlphaFoldDB" id="A0A5N5HLM0"/>
<evidence type="ECO:0000256" key="4">
    <source>
        <dbReference type="ARBA" id="ARBA00022989"/>
    </source>
</evidence>
<accession>A0A5N5HLM0</accession>
<feature type="transmembrane region" description="Helical" evidence="6">
    <location>
        <begin position="457"/>
        <end position="479"/>
    </location>
</feature>
<comment type="similarity">
    <text evidence="2 6">Belongs to the multi antimicrobial extrusion (MATE) (TC 2.A.66.1) family.</text>
</comment>
<keyword evidence="3 6" id="KW-0812">Transmembrane</keyword>
<feature type="transmembrane region" description="Helical" evidence="6">
    <location>
        <begin position="723"/>
        <end position="743"/>
    </location>
</feature>
<dbReference type="GO" id="GO:1990961">
    <property type="term" value="P:xenobiotic detoxification by transmembrane export across the plasma membrane"/>
    <property type="evidence" value="ECO:0007669"/>
    <property type="project" value="InterPro"/>
</dbReference>
<dbReference type="InterPro" id="IPR002528">
    <property type="entry name" value="MATE_fam"/>
</dbReference>
<feature type="transmembrane region" description="Helical" evidence="6">
    <location>
        <begin position="84"/>
        <end position="107"/>
    </location>
</feature>
<dbReference type="Proteomes" id="UP000327157">
    <property type="component" value="Chromosome 8"/>
</dbReference>
<evidence type="ECO:0000256" key="3">
    <source>
        <dbReference type="ARBA" id="ARBA00022692"/>
    </source>
</evidence>
<comment type="caution">
    <text evidence="8">The sequence shown here is derived from an EMBL/GenBank/DDBJ whole genome shotgun (WGS) entry which is preliminary data.</text>
</comment>
<dbReference type="PANTHER" id="PTHR11206">
    <property type="entry name" value="MULTIDRUG RESISTANCE PROTEIN"/>
    <property type="match status" value="1"/>
</dbReference>
<feature type="transmembrane region" description="Helical" evidence="6">
    <location>
        <begin position="547"/>
        <end position="569"/>
    </location>
</feature>
<feature type="transmembrane region" description="Helical" evidence="6">
    <location>
        <begin position="621"/>
        <end position="642"/>
    </location>
</feature>
<feature type="transmembrane region" description="Helical" evidence="6">
    <location>
        <begin position="654"/>
        <end position="675"/>
    </location>
</feature>
<feature type="transmembrane region" description="Helical" evidence="6">
    <location>
        <begin position="836"/>
        <end position="859"/>
    </location>
</feature>
<feature type="transmembrane region" description="Helical" evidence="6">
    <location>
        <begin position="398"/>
        <end position="420"/>
    </location>
</feature>
<reference evidence="8 9" key="1">
    <citation type="submission" date="2019-09" db="EMBL/GenBank/DDBJ databases">
        <authorList>
            <person name="Ou C."/>
        </authorList>
    </citation>
    <scope>NUCLEOTIDE SEQUENCE [LARGE SCALE GENOMIC DNA]</scope>
    <source>
        <strain evidence="8">S2</strain>
        <tissue evidence="8">Leaf</tissue>
    </source>
</reference>
<dbReference type="NCBIfam" id="TIGR00797">
    <property type="entry name" value="matE"/>
    <property type="match status" value="2"/>
</dbReference>
<keyword evidence="4 6" id="KW-1133">Transmembrane helix</keyword>
<feature type="transmembrane region" description="Helical" evidence="6">
    <location>
        <begin position="939"/>
        <end position="959"/>
    </location>
</feature>
<feature type="transmembrane region" description="Helical" evidence="6">
    <location>
        <begin position="194"/>
        <end position="214"/>
    </location>
</feature>
<dbReference type="InterPro" id="IPR045069">
    <property type="entry name" value="MATE_euk"/>
</dbReference>
<dbReference type="EMBL" id="SMOL01000148">
    <property type="protein sequence ID" value="KAB2628856.1"/>
    <property type="molecule type" value="Genomic_DNA"/>
</dbReference>
<dbReference type="OrthoDB" id="2126698at2759"/>
<reference evidence="9" key="2">
    <citation type="submission" date="2019-10" db="EMBL/GenBank/DDBJ databases">
        <title>A de novo genome assembly of a pear dwarfing rootstock.</title>
        <authorList>
            <person name="Wang F."/>
            <person name="Wang J."/>
            <person name="Li S."/>
            <person name="Zhang Y."/>
            <person name="Fang M."/>
            <person name="Ma L."/>
            <person name="Zhao Y."/>
            <person name="Jiang S."/>
        </authorList>
    </citation>
    <scope>NUCLEOTIDE SEQUENCE [LARGE SCALE GENOMIC DNA]</scope>
</reference>
<dbReference type="GO" id="GO:0015297">
    <property type="term" value="F:antiporter activity"/>
    <property type="evidence" value="ECO:0007669"/>
    <property type="project" value="InterPro"/>
</dbReference>
<feature type="transmembrane region" description="Helical" evidence="6">
    <location>
        <begin position="427"/>
        <end position="451"/>
    </location>
</feature>
<feature type="region of interest" description="Disordered" evidence="7">
    <location>
        <begin position="969"/>
        <end position="994"/>
    </location>
</feature>
<gene>
    <name evidence="8" type="ORF">D8674_033651</name>
</gene>
<evidence type="ECO:0000256" key="1">
    <source>
        <dbReference type="ARBA" id="ARBA00004141"/>
    </source>
</evidence>
<evidence type="ECO:0000256" key="5">
    <source>
        <dbReference type="ARBA" id="ARBA00023136"/>
    </source>
</evidence>
<dbReference type="GO" id="GO:0042910">
    <property type="term" value="F:xenobiotic transmembrane transporter activity"/>
    <property type="evidence" value="ECO:0007669"/>
    <property type="project" value="InterPro"/>
</dbReference>
<feature type="transmembrane region" description="Helical" evidence="6">
    <location>
        <begin position="128"/>
        <end position="145"/>
    </location>
</feature>
<name>A0A5N5HLM0_9ROSA</name>
<feature type="transmembrane region" description="Helical" evidence="6">
    <location>
        <begin position="687"/>
        <end position="711"/>
    </location>
</feature>
<evidence type="ECO:0000313" key="8">
    <source>
        <dbReference type="EMBL" id="KAB2628856.1"/>
    </source>
</evidence>
<feature type="transmembrane region" description="Helical" evidence="6">
    <location>
        <begin position="315"/>
        <end position="338"/>
    </location>
</feature>
<feature type="transmembrane region" description="Helical" evidence="6">
    <location>
        <begin position="909"/>
        <end position="933"/>
    </location>
</feature>
<comment type="subcellular location">
    <subcellularLocation>
        <location evidence="1">Membrane</location>
        <topology evidence="1">Multi-pass membrane protein</topology>
    </subcellularLocation>
</comment>
<sequence>MKGSVEEKVMDRQKYSLLEIESSSTSEMKKIATDFLSRVWIESKKLWHIVGPDIINRLAGYSMTVITQAFAGHLGDVELASISIANNIIVGFGYGLLLGMASALATLCGQTFGAKKYHMLGIYMQRSWIVLFSCCILLLPVYLYASPILKLIGQSDEVAEQSGAVALWLIPLHFSYAFQFPLQRFLQCQLKNFVTLWVSLAVLVLHSVTTWVLVSVLDFGVVGAAIALDISCWACGLGLFWYVVSGGCPLSWVGFSIQAFSGIWEFAKYSAASGVLLCLEFWSYKILILMTGFLEESTLAVDALSICTTINVWDLMIHLAFLVGTAYVPYLSCLSVIVRVANELGSGNGKAAKFAQQVSMAQSASIGLCLCVLVIMFHHKFAHVFTSSPDVIEAVDQMSYLLAVTVLLNSVQSVLAGVVVGSGWQAWVAYISLFSYYIFGLPLAFVMGSALHFGVSGIWGGMIFGGTAVQTAILAIVTLRHDWEMEEIICMMGIVDREEEVHLHQSLLEESSSKNTTTTDDDQQNTHLWSRVWIESKKLWRVVGPAIIGRLSSFSMIVITQAFAGHLGVVELASISIANNVIVGFTFGLLLGMASALETLCGQAFGAKRHHMLGIYLQRSWIVLFLCCILLSPIYIFASPILKLLGQSDDVAEMSGVVSLWLLPMHFSYAFFFPLQRFLQSQLKNFVTLWVALVVLVFHALISWLFVYVLDFGVVGAAIALDISWWVSFFVLLGYVTCGWCPLSWTGFSMEAFSGLWEFVKLSTASGVMLCLEFWYYRILILMTGHLQNATLSVDALSVCMTMNAWELMIHLAFFAGTGVRVSNELGAGNGQAAKFAAKVSVAESSLIALFFCILIIAFRDNFGYIFTTSSDVIQRVNQMSYILGITILLNGVQPVLSGVAVGSGWQAWVAYINLFCYYIIGLPLGFVMGWVADLGVTGIWGGMILGGTAVQTVILGIVTSRRDWEKEAQKASQRVNKWSTPNPDDQTEEQQYT</sequence>
<evidence type="ECO:0000256" key="6">
    <source>
        <dbReference type="RuleBase" id="RU004914"/>
    </source>
</evidence>
<feature type="compositionally biased region" description="Polar residues" evidence="7">
    <location>
        <begin position="971"/>
        <end position="994"/>
    </location>
</feature>